<comment type="similarity">
    <text evidence="6 7">Belongs to the class I-like SAM-binding methyltransferase superfamily. C5-methyltransferase family.</text>
</comment>
<dbReference type="GO" id="GO:0032259">
    <property type="term" value="P:methylation"/>
    <property type="evidence" value="ECO:0007669"/>
    <property type="project" value="UniProtKB-KW"/>
</dbReference>
<gene>
    <name evidence="9" type="ORF">HX110_12880</name>
</gene>
<evidence type="ECO:0000256" key="1">
    <source>
        <dbReference type="ARBA" id="ARBA00022603"/>
    </source>
</evidence>
<evidence type="ECO:0000313" key="9">
    <source>
        <dbReference type="EMBL" id="MDM1719996.1"/>
    </source>
</evidence>
<comment type="catalytic activity">
    <reaction evidence="5 8">
        <text>a 2'-deoxycytidine in DNA + S-adenosyl-L-methionine = a 5-methyl-2'-deoxycytidine in DNA + S-adenosyl-L-homocysteine + H(+)</text>
        <dbReference type="Rhea" id="RHEA:13681"/>
        <dbReference type="Rhea" id="RHEA-COMP:11369"/>
        <dbReference type="Rhea" id="RHEA-COMP:11370"/>
        <dbReference type="ChEBI" id="CHEBI:15378"/>
        <dbReference type="ChEBI" id="CHEBI:57856"/>
        <dbReference type="ChEBI" id="CHEBI:59789"/>
        <dbReference type="ChEBI" id="CHEBI:85452"/>
        <dbReference type="ChEBI" id="CHEBI:85454"/>
        <dbReference type="EC" id="2.1.1.37"/>
    </reaction>
</comment>
<dbReference type="EC" id="2.1.1.37" evidence="8"/>
<reference evidence="9" key="2">
    <citation type="journal article" date="2022" name="Sci. Total Environ.">
        <title>Prevalence, transmission, and molecular epidemiology of tet(X)-positive bacteria among humans, animals, and environmental niches in China: An epidemiological, and genomic-based study.</title>
        <authorList>
            <person name="Dong N."/>
            <person name="Zeng Y."/>
            <person name="Cai C."/>
            <person name="Sun C."/>
            <person name="Lu J."/>
            <person name="Liu C."/>
            <person name="Zhou H."/>
            <person name="Sun Q."/>
            <person name="Shu L."/>
            <person name="Wang H."/>
            <person name="Wang Y."/>
            <person name="Wang S."/>
            <person name="Wu C."/>
            <person name="Chan E.W."/>
            <person name="Chen G."/>
            <person name="Shen Z."/>
            <person name="Chen S."/>
            <person name="Zhang R."/>
        </authorList>
    </citation>
    <scope>NUCLEOTIDE SEQUENCE</scope>
    <source>
        <strain evidence="9">DF49-4</strain>
    </source>
</reference>
<dbReference type="PROSITE" id="PS51679">
    <property type="entry name" value="SAM_MT_C5"/>
    <property type="match status" value="1"/>
</dbReference>
<sequence length="411" mass="47327">MLKLGTVFSGIGAIEHALERLSIPHDIAFACDNGNIEIDFERDEIERNLANLSGFKEKKAYVDELYAKKKKKNFVEESYQANYNIPQEHFHYDVRFLDGYQYRNEIDLFVGGSPCQSFSMVGKRGGFEDTRGTLFYEFARLVNEIRPKVFIYENVKGVLSHDGGNTWTIMQNVFSDLGYKWYSQVLNSKNYGIPQNRERLFVVGFLDQTAEFEFPTPQILTKTMQDFLLENTPEKYYLGDKGIDFVTSTKNLNKQYTQINGSIGLCQKANQQFNWHGDFIFEELPNPIDEKYFLSEKLVNYVMATGTKGFYTRPKIDLEIARPLLATMTKMHRAGVDNYVTTQGRIRKLTPRECLRLMGFCDSFKIVVSDTQAYRQAGNSIVVDVLMSIVKQINLAVDLSKKVDKKQLELI</sequence>
<feature type="active site" evidence="6">
    <location>
        <position position="115"/>
    </location>
</feature>
<dbReference type="Proteomes" id="UP001174419">
    <property type="component" value="Unassembled WGS sequence"/>
</dbReference>
<evidence type="ECO:0000313" key="10">
    <source>
        <dbReference type="Proteomes" id="UP001174419"/>
    </source>
</evidence>
<dbReference type="PROSITE" id="PS00095">
    <property type="entry name" value="C5_MTASE_2"/>
    <property type="match status" value="1"/>
</dbReference>
<reference evidence="9" key="1">
    <citation type="submission" date="2020-06" db="EMBL/GenBank/DDBJ databases">
        <authorList>
            <person name="Dong N."/>
        </authorList>
    </citation>
    <scope>NUCLEOTIDE SEQUENCE</scope>
    <source>
        <strain evidence="9">DF49-4</strain>
    </source>
</reference>
<dbReference type="SUPFAM" id="SSF53335">
    <property type="entry name" value="S-adenosyl-L-methionine-dependent methyltransferases"/>
    <property type="match status" value="1"/>
</dbReference>
<comment type="caution">
    <text evidence="9">The sequence shown here is derived from an EMBL/GenBank/DDBJ whole genome shotgun (WGS) entry which is preliminary data.</text>
</comment>
<dbReference type="InterPro" id="IPR018117">
    <property type="entry name" value="C5_DNA_meth_AS"/>
</dbReference>
<evidence type="ECO:0000256" key="2">
    <source>
        <dbReference type="ARBA" id="ARBA00022679"/>
    </source>
</evidence>
<dbReference type="NCBIfam" id="TIGR00675">
    <property type="entry name" value="dcm"/>
    <property type="match status" value="1"/>
</dbReference>
<evidence type="ECO:0000256" key="6">
    <source>
        <dbReference type="PROSITE-ProRule" id="PRU01016"/>
    </source>
</evidence>
<protein>
    <recommendedName>
        <fullName evidence="8">Cytosine-specific methyltransferase</fullName>
        <ecNumber evidence="8">2.1.1.37</ecNumber>
    </recommendedName>
</protein>
<proteinExistence type="inferred from homology"/>
<dbReference type="InterPro" id="IPR001525">
    <property type="entry name" value="C5_MeTfrase"/>
</dbReference>
<evidence type="ECO:0000256" key="3">
    <source>
        <dbReference type="ARBA" id="ARBA00022691"/>
    </source>
</evidence>
<accession>A0AB35M605</accession>
<dbReference type="AlphaFoldDB" id="A0AB35M605"/>
<dbReference type="InterPro" id="IPR031303">
    <property type="entry name" value="C5_meth_CS"/>
</dbReference>
<keyword evidence="4" id="KW-0680">Restriction system</keyword>
<dbReference type="PANTHER" id="PTHR46098">
    <property type="entry name" value="TRNA (CYTOSINE(38)-C(5))-METHYLTRANSFERASE"/>
    <property type="match status" value="1"/>
</dbReference>
<dbReference type="PROSITE" id="PS00094">
    <property type="entry name" value="C5_MTASE_1"/>
    <property type="match status" value="1"/>
</dbReference>
<organism evidence="9 10">
    <name type="scientific">Acinetobacter towneri</name>
    <dbReference type="NCBI Taxonomy" id="202956"/>
    <lineage>
        <taxon>Bacteria</taxon>
        <taxon>Pseudomonadati</taxon>
        <taxon>Pseudomonadota</taxon>
        <taxon>Gammaproteobacteria</taxon>
        <taxon>Moraxellales</taxon>
        <taxon>Moraxellaceae</taxon>
        <taxon>Acinetobacter</taxon>
    </lineage>
</organism>
<keyword evidence="2 6" id="KW-0808">Transferase</keyword>
<dbReference type="Gene3D" id="3.40.50.150">
    <property type="entry name" value="Vaccinia Virus protein VP39"/>
    <property type="match status" value="1"/>
</dbReference>
<dbReference type="GO" id="GO:0009307">
    <property type="term" value="P:DNA restriction-modification system"/>
    <property type="evidence" value="ECO:0007669"/>
    <property type="project" value="UniProtKB-KW"/>
</dbReference>
<dbReference type="InterPro" id="IPR050750">
    <property type="entry name" value="C5-MTase"/>
</dbReference>
<dbReference type="InterPro" id="IPR029063">
    <property type="entry name" value="SAM-dependent_MTases_sf"/>
</dbReference>
<keyword evidence="3 6" id="KW-0949">S-adenosyl-L-methionine</keyword>
<evidence type="ECO:0000256" key="4">
    <source>
        <dbReference type="ARBA" id="ARBA00022747"/>
    </source>
</evidence>
<dbReference type="PANTHER" id="PTHR46098:SF1">
    <property type="entry name" value="TRNA (CYTOSINE(38)-C(5))-METHYLTRANSFERASE"/>
    <property type="match status" value="1"/>
</dbReference>
<evidence type="ECO:0000256" key="5">
    <source>
        <dbReference type="ARBA" id="ARBA00047422"/>
    </source>
</evidence>
<dbReference type="EMBL" id="JACANG010000037">
    <property type="protein sequence ID" value="MDM1719996.1"/>
    <property type="molecule type" value="Genomic_DNA"/>
</dbReference>
<evidence type="ECO:0000256" key="7">
    <source>
        <dbReference type="RuleBase" id="RU000416"/>
    </source>
</evidence>
<dbReference type="Gene3D" id="3.90.120.10">
    <property type="entry name" value="DNA Methylase, subunit A, domain 2"/>
    <property type="match status" value="1"/>
</dbReference>
<evidence type="ECO:0000256" key="8">
    <source>
        <dbReference type="RuleBase" id="RU000417"/>
    </source>
</evidence>
<dbReference type="RefSeq" id="WP_286381466.1">
    <property type="nucleotide sequence ID" value="NZ_JACANG010000037.1"/>
</dbReference>
<dbReference type="GO" id="GO:0003886">
    <property type="term" value="F:DNA (cytosine-5-)-methyltransferase activity"/>
    <property type="evidence" value="ECO:0007669"/>
    <property type="project" value="UniProtKB-EC"/>
</dbReference>
<keyword evidence="1 6" id="KW-0489">Methyltransferase</keyword>
<dbReference type="Pfam" id="PF00145">
    <property type="entry name" value="DNA_methylase"/>
    <property type="match status" value="1"/>
</dbReference>
<name>A0AB35M605_9GAMM</name>
<dbReference type="PRINTS" id="PR00105">
    <property type="entry name" value="C5METTRFRASE"/>
</dbReference>